<dbReference type="EC" id="5.4.4.2" evidence="2"/>
<evidence type="ECO:0000259" key="1">
    <source>
        <dbReference type="Pfam" id="PF00425"/>
    </source>
</evidence>
<gene>
    <name evidence="2" type="ORF">HDA30_001561</name>
</gene>
<accession>A0A7W7M3Z0</accession>
<comment type="caution">
    <text evidence="2">The sequence shown here is derived from an EMBL/GenBank/DDBJ whole genome shotgun (WGS) entry which is preliminary data.</text>
</comment>
<dbReference type="SUPFAM" id="SSF56322">
    <property type="entry name" value="ADC synthase"/>
    <property type="match status" value="1"/>
</dbReference>
<dbReference type="RefSeq" id="WP_184241668.1">
    <property type="nucleotide sequence ID" value="NZ_JACHNA010000001.1"/>
</dbReference>
<feature type="domain" description="Chorismate-utilising enzyme C-terminal" evidence="1">
    <location>
        <begin position="154"/>
        <end position="413"/>
    </location>
</feature>
<dbReference type="InterPro" id="IPR015890">
    <property type="entry name" value="Chorismate_C"/>
</dbReference>
<evidence type="ECO:0000313" key="3">
    <source>
        <dbReference type="Proteomes" id="UP000540191"/>
    </source>
</evidence>
<dbReference type="Proteomes" id="UP000540191">
    <property type="component" value="Unassembled WGS sequence"/>
</dbReference>
<sequence length="424" mass="45080">MSVPSPADEHVRALMPDPDPEFAAAIVWARGDDLVLGHGGVTVLLDGPRRLTRLSALWRRAVEASELAPDDRARAWVSSTFADDSREPAVLRVPATWMRVSRDVQGRPQTESTRQAVTEAALAQAVAEDPRARLLRSAAPPLPDAQEHAWDDGQYARAVERILDLLDEDAATGLRKVVISRTETLATTARALWRAVDALRSEYPQTWVFAVGGLLGATPEMLATLRDGRVGSVVLAGSMGRGATPEADAAARERLATHERLADEHRWAARSVCDALADVVDLDEAHPEPSVLTLPNVHHLATSVTGRLTGGEGTVLDVVARMHPTAAVGGTPTDAAVEVIGRVEPVDRGRYAGPVGWLDQDGDGEIALALRCAQQVRAAEPDPDLSAVMRLHAGGGIVAGAVAEEEVAEIGAKFSPMRRALGLG</sequence>
<dbReference type="GO" id="GO:0008909">
    <property type="term" value="F:isochorismate synthase activity"/>
    <property type="evidence" value="ECO:0007669"/>
    <property type="project" value="UniProtKB-EC"/>
</dbReference>
<organism evidence="2 3">
    <name type="scientific">Micrococcus cohnii</name>
    <dbReference type="NCBI Taxonomy" id="993416"/>
    <lineage>
        <taxon>Bacteria</taxon>
        <taxon>Bacillati</taxon>
        <taxon>Actinomycetota</taxon>
        <taxon>Actinomycetes</taxon>
        <taxon>Micrococcales</taxon>
        <taxon>Micrococcaceae</taxon>
        <taxon>Micrococcus</taxon>
    </lineage>
</organism>
<reference evidence="2 3" key="1">
    <citation type="submission" date="2020-08" db="EMBL/GenBank/DDBJ databases">
        <title>Sequencing the genomes of 1000 actinobacteria strains.</title>
        <authorList>
            <person name="Klenk H.-P."/>
        </authorList>
    </citation>
    <scope>NUCLEOTIDE SEQUENCE [LARGE SCALE GENOMIC DNA]</scope>
    <source>
        <strain evidence="2 3">DSM 23974</strain>
    </source>
</reference>
<dbReference type="InterPro" id="IPR005801">
    <property type="entry name" value="ADC_synthase"/>
</dbReference>
<name>A0A7W7M3Z0_9MICC</name>
<dbReference type="AlphaFoldDB" id="A0A7W7M3Z0"/>
<dbReference type="EMBL" id="JACHNA010000001">
    <property type="protein sequence ID" value="MBB4736053.1"/>
    <property type="molecule type" value="Genomic_DNA"/>
</dbReference>
<keyword evidence="3" id="KW-1185">Reference proteome</keyword>
<dbReference type="Pfam" id="PF00425">
    <property type="entry name" value="Chorismate_bind"/>
    <property type="match status" value="1"/>
</dbReference>
<proteinExistence type="predicted"/>
<dbReference type="PANTHER" id="PTHR42839">
    <property type="entry name" value="ISOCHORISMATE SYNTHASE ENTC"/>
    <property type="match status" value="1"/>
</dbReference>
<evidence type="ECO:0000313" key="2">
    <source>
        <dbReference type="EMBL" id="MBB4736053.1"/>
    </source>
</evidence>
<protein>
    <submittedName>
        <fullName evidence="2">Menaquinone-specific isochorismate synthase</fullName>
        <ecNumber evidence="2">5.4.4.2</ecNumber>
    </submittedName>
</protein>
<keyword evidence="2" id="KW-0413">Isomerase</keyword>
<dbReference type="PANTHER" id="PTHR42839:SF2">
    <property type="entry name" value="ISOCHORISMATE SYNTHASE ENTC"/>
    <property type="match status" value="1"/>
</dbReference>
<dbReference type="Gene3D" id="3.60.120.10">
    <property type="entry name" value="Anthranilate synthase"/>
    <property type="match status" value="1"/>
</dbReference>